<dbReference type="InterPro" id="IPR017871">
    <property type="entry name" value="ABC_transporter-like_CS"/>
</dbReference>
<dbReference type="InterPro" id="IPR027417">
    <property type="entry name" value="P-loop_NTPase"/>
</dbReference>
<dbReference type="PROSITE" id="PS50893">
    <property type="entry name" value="ABC_TRANSPORTER_2"/>
    <property type="match status" value="1"/>
</dbReference>
<feature type="domain" description="ABC transporter" evidence="4">
    <location>
        <begin position="31"/>
        <end position="238"/>
    </location>
</feature>
<dbReference type="GO" id="GO:0022857">
    <property type="term" value="F:transmembrane transporter activity"/>
    <property type="evidence" value="ECO:0007669"/>
    <property type="project" value="TreeGrafter"/>
</dbReference>
<dbReference type="OrthoDB" id="9802264at2"/>
<dbReference type="Pfam" id="PF00005">
    <property type="entry name" value="ABC_tran"/>
    <property type="match status" value="1"/>
</dbReference>
<organism evidence="5 6">
    <name type="scientific">Ornithinimicrobium avium</name>
    <dbReference type="NCBI Taxonomy" id="2283195"/>
    <lineage>
        <taxon>Bacteria</taxon>
        <taxon>Bacillati</taxon>
        <taxon>Actinomycetota</taxon>
        <taxon>Actinomycetes</taxon>
        <taxon>Micrococcales</taxon>
        <taxon>Ornithinimicrobiaceae</taxon>
        <taxon>Ornithinimicrobium</taxon>
    </lineage>
</organism>
<keyword evidence="2 5" id="KW-0067">ATP-binding</keyword>
<dbReference type="PANTHER" id="PTHR24220">
    <property type="entry name" value="IMPORT ATP-BINDING PROTEIN"/>
    <property type="match status" value="1"/>
</dbReference>
<gene>
    <name evidence="5" type="ORF">DV701_01445</name>
</gene>
<dbReference type="PROSITE" id="PS00211">
    <property type="entry name" value="ABC_TRANSPORTER_1"/>
    <property type="match status" value="1"/>
</dbReference>
<dbReference type="Proteomes" id="UP000253790">
    <property type="component" value="Chromosome"/>
</dbReference>
<dbReference type="GO" id="GO:0016887">
    <property type="term" value="F:ATP hydrolysis activity"/>
    <property type="evidence" value="ECO:0007669"/>
    <property type="project" value="InterPro"/>
</dbReference>
<dbReference type="SMART" id="SM00382">
    <property type="entry name" value="AAA"/>
    <property type="match status" value="1"/>
</dbReference>
<keyword evidence="1" id="KW-0547">Nucleotide-binding</keyword>
<dbReference type="RefSeq" id="WP_114926777.1">
    <property type="nucleotide sequence ID" value="NZ_CP031229.1"/>
</dbReference>
<dbReference type="KEGG" id="orn:DV701_01445"/>
<protein>
    <submittedName>
        <fullName evidence="5">ATP-binding cassette domain-containing protein</fullName>
    </submittedName>
</protein>
<dbReference type="GO" id="GO:0005886">
    <property type="term" value="C:plasma membrane"/>
    <property type="evidence" value="ECO:0007669"/>
    <property type="project" value="TreeGrafter"/>
</dbReference>
<keyword evidence="6" id="KW-1185">Reference proteome</keyword>
<dbReference type="AlphaFoldDB" id="A0A345NJ02"/>
<feature type="region of interest" description="Disordered" evidence="3">
    <location>
        <begin position="1"/>
        <end position="24"/>
    </location>
</feature>
<sequence>MSEPLLVGRAAPDPVTDPDSRARSAPDLITLDGVSLWFGPDQQIRIVEELDLRVEPGQWHCIAGRSGSGKTSLLRVVAGLAEPSDGRVLWAGTSISGWSEDRRALYRRATIGYVDQVSAVIPGFSTLENVLMPAVPGRRAHALTDRAANLLGQLGLGDRTTLRAELLSGGERQRAALARALLLEPPLLVLDEPTASQDRATADRVIDQLAALVDAGTAVICASHDPHVVAAAQTVTRLE</sequence>
<reference evidence="5 6" key="1">
    <citation type="submission" date="2018-07" db="EMBL/GenBank/DDBJ databases">
        <title>Complete genome sequencing of Ornithinimicrobium sp. AMA3305.</title>
        <authorList>
            <person name="Bae J.-W."/>
        </authorList>
    </citation>
    <scope>NUCLEOTIDE SEQUENCE [LARGE SCALE GENOMIC DNA]</scope>
    <source>
        <strain evidence="5 6">AMA3305</strain>
    </source>
</reference>
<evidence type="ECO:0000313" key="6">
    <source>
        <dbReference type="Proteomes" id="UP000253790"/>
    </source>
</evidence>
<evidence type="ECO:0000256" key="2">
    <source>
        <dbReference type="ARBA" id="ARBA00022840"/>
    </source>
</evidence>
<evidence type="ECO:0000256" key="1">
    <source>
        <dbReference type="ARBA" id="ARBA00022741"/>
    </source>
</evidence>
<evidence type="ECO:0000256" key="3">
    <source>
        <dbReference type="SAM" id="MobiDB-lite"/>
    </source>
</evidence>
<evidence type="ECO:0000313" key="5">
    <source>
        <dbReference type="EMBL" id="AXH95010.1"/>
    </source>
</evidence>
<dbReference type="GO" id="GO:0005524">
    <property type="term" value="F:ATP binding"/>
    <property type="evidence" value="ECO:0007669"/>
    <property type="project" value="UniProtKB-KW"/>
</dbReference>
<proteinExistence type="predicted"/>
<dbReference type="SUPFAM" id="SSF52540">
    <property type="entry name" value="P-loop containing nucleoside triphosphate hydrolases"/>
    <property type="match status" value="1"/>
</dbReference>
<dbReference type="InterPro" id="IPR003439">
    <property type="entry name" value="ABC_transporter-like_ATP-bd"/>
</dbReference>
<dbReference type="InterPro" id="IPR003593">
    <property type="entry name" value="AAA+_ATPase"/>
</dbReference>
<evidence type="ECO:0000259" key="4">
    <source>
        <dbReference type="PROSITE" id="PS50893"/>
    </source>
</evidence>
<accession>A0A345NJ02</accession>
<dbReference type="InterPro" id="IPR015854">
    <property type="entry name" value="ABC_transpr_LolD-like"/>
</dbReference>
<name>A0A345NJ02_9MICO</name>
<dbReference type="EMBL" id="CP031229">
    <property type="protein sequence ID" value="AXH95010.1"/>
    <property type="molecule type" value="Genomic_DNA"/>
</dbReference>
<dbReference type="Gene3D" id="3.40.50.300">
    <property type="entry name" value="P-loop containing nucleotide triphosphate hydrolases"/>
    <property type="match status" value="1"/>
</dbReference>